<reference evidence="1 2" key="1">
    <citation type="submission" date="2019-10" db="EMBL/GenBank/DDBJ databases">
        <title>Dictyobacter vulcani sp. nov., within the class Ktedonobacteria, isolated from soil of volcanic Mt. Zao.</title>
        <authorList>
            <person name="Zheng Y."/>
            <person name="Wang C.M."/>
            <person name="Sakai Y."/>
            <person name="Abe K."/>
            <person name="Yokota A."/>
            <person name="Yabe S."/>
        </authorList>
    </citation>
    <scope>NUCLEOTIDE SEQUENCE [LARGE SCALE GENOMIC DNA]</scope>
    <source>
        <strain evidence="1 2">W12</strain>
    </source>
</reference>
<dbReference type="EMBL" id="BKZW01000001">
    <property type="protein sequence ID" value="GER86295.1"/>
    <property type="molecule type" value="Genomic_DNA"/>
</dbReference>
<dbReference type="SUPFAM" id="SSF55729">
    <property type="entry name" value="Acyl-CoA N-acyltransferases (Nat)"/>
    <property type="match status" value="1"/>
</dbReference>
<accession>A0A5J4KFX1</accession>
<dbReference type="Gene3D" id="3.40.630.30">
    <property type="match status" value="1"/>
</dbReference>
<dbReference type="AlphaFoldDB" id="A0A5J4KFX1"/>
<keyword evidence="2" id="KW-1185">Reference proteome</keyword>
<evidence type="ECO:0000313" key="1">
    <source>
        <dbReference type="EMBL" id="GER86295.1"/>
    </source>
</evidence>
<evidence type="ECO:0008006" key="3">
    <source>
        <dbReference type="Google" id="ProtNLM"/>
    </source>
</evidence>
<protein>
    <recommendedName>
        <fullName evidence="3">N-acetyltransferase domain-containing protein</fullName>
    </recommendedName>
</protein>
<sequence>MHAVEQVARDGERTLLVLDTREGDSAERLYRTLGYCEVGIIPAYARSANGTLDSTIIFYKTLPLGK</sequence>
<comment type="caution">
    <text evidence="1">The sequence shown here is derived from an EMBL/GenBank/DDBJ whole genome shotgun (WGS) entry which is preliminary data.</text>
</comment>
<dbReference type="InterPro" id="IPR016181">
    <property type="entry name" value="Acyl_CoA_acyltransferase"/>
</dbReference>
<organism evidence="1 2">
    <name type="scientific">Dictyobacter vulcani</name>
    <dbReference type="NCBI Taxonomy" id="2607529"/>
    <lineage>
        <taxon>Bacteria</taxon>
        <taxon>Bacillati</taxon>
        <taxon>Chloroflexota</taxon>
        <taxon>Ktedonobacteria</taxon>
        <taxon>Ktedonobacterales</taxon>
        <taxon>Dictyobacteraceae</taxon>
        <taxon>Dictyobacter</taxon>
    </lineage>
</organism>
<evidence type="ECO:0000313" key="2">
    <source>
        <dbReference type="Proteomes" id="UP000326912"/>
    </source>
</evidence>
<proteinExistence type="predicted"/>
<gene>
    <name evidence="1" type="ORF">KDW_04570</name>
</gene>
<name>A0A5J4KFX1_9CHLR</name>
<dbReference type="Proteomes" id="UP000326912">
    <property type="component" value="Unassembled WGS sequence"/>
</dbReference>